<gene>
    <name evidence="1" type="ordered locus">Marme_2081</name>
</gene>
<dbReference type="HOGENOM" id="CLU_1794197_0_0_6"/>
<proteinExistence type="predicted"/>
<name>F2K3Y7_MARM1</name>
<accession>F2K3Y7</accession>
<keyword evidence="2" id="KW-1185">Reference proteome</keyword>
<reference evidence="1 2" key="1">
    <citation type="journal article" date="2012" name="Stand. Genomic Sci.">
        <title>Complete genome sequence of the melanogenic marine bacterium Marinomonas mediterranea type strain (MMB-1(T)).</title>
        <authorList>
            <person name="Lucas-Elio P."/>
            <person name="Goodwin L."/>
            <person name="Woyke T."/>
            <person name="Pitluck S."/>
            <person name="Nolan M."/>
            <person name="Kyrpides N.C."/>
            <person name="Detter J.C."/>
            <person name="Copeland A."/>
            <person name="Teshima H."/>
            <person name="Bruce D."/>
            <person name="Detter C."/>
            <person name="Tapia R."/>
            <person name="Han S."/>
            <person name="Land M.L."/>
            <person name="Ivanova N."/>
            <person name="Mikhailova N."/>
            <person name="Johnston A.W."/>
            <person name="Sanchez-Amat A."/>
        </authorList>
    </citation>
    <scope>NUCLEOTIDE SEQUENCE [LARGE SCALE GENOMIC DNA]</scope>
    <source>
        <strain evidence="2">ATCC 700492 / JCM 21426 / NBRC 103028 / MMB-1</strain>
    </source>
</reference>
<organism evidence="1 2">
    <name type="scientific">Marinomonas mediterranea (strain ATCC 700492 / JCM 21426 / NBRC 103028 / MMB-1)</name>
    <dbReference type="NCBI Taxonomy" id="717774"/>
    <lineage>
        <taxon>Bacteria</taxon>
        <taxon>Pseudomonadati</taxon>
        <taxon>Pseudomonadota</taxon>
        <taxon>Gammaproteobacteria</taxon>
        <taxon>Oceanospirillales</taxon>
        <taxon>Oceanospirillaceae</taxon>
        <taxon>Marinomonas</taxon>
    </lineage>
</organism>
<dbReference type="OrthoDB" id="6106291at2"/>
<dbReference type="PATRIC" id="fig|717774.3.peg.2143"/>
<sequence>MEDTSAIHYESSERRNAVRVEPLGCTLQFSNDGNKFQCVDISVNGVALSLTNDPPTPLPKNGALTAFIVDQDGIVIGKVVARKIYQQNERSGWAFIQAEERVLTFVEELVLETQKAVLRQASSERKKHEEEAILGIIEIDEPTT</sequence>
<dbReference type="AlphaFoldDB" id="F2K3Y7"/>
<dbReference type="RefSeq" id="WP_013661234.1">
    <property type="nucleotide sequence ID" value="NC_015276.1"/>
</dbReference>
<evidence type="ECO:0000313" key="1">
    <source>
        <dbReference type="EMBL" id="ADZ91329.1"/>
    </source>
</evidence>
<dbReference type="Proteomes" id="UP000001062">
    <property type="component" value="Chromosome"/>
</dbReference>
<dbReference type="SUPFAM" id="SSF141371">
    <property type="entry name" value="PilZ domain-like"/>
    <property type="match status" value="1"/>
</dbReference>
<dbReference type="STRING" id="717774.Marme_2081"/>
<dbReference type="EMBL" id="CP002583">
    <property type="protein sequence ID" value="ADZ91329.1"/>
    <property type="molecule type" value="Genomic_DNA"/>
</dbReference>
<evidence type="ECO:0000313" key="2">
    <source>
        <dbReference type="Proteomes" id="UP000001062"/>
    </source>
</evidence>
<dbReference type="KEGG" id="mme:Marme_2081"/>
<protein>
    <submittedName>
        <fullName evidence="1">Uncharacterized protein</fullName>
    </submittedName>
</protein>